<sequence>MGRESNIFHHKSFHKLIQTMFAQTINFVDDVMEYDYQELLNNFMVIGAITAVILGEMYQQLRRVKFSTPHQISDWFYFGLDLRKDCDATVGDERFGVSINRYYFGVYGNVAQWGKLDENGCL</sequence>
<organism evidence="1 2">
    <name type="scientific">Synechococcus phage S-T4</name>
    <dbReference type="NCBI Taxonomy" id="2268578"/>
    <lineage>
        <taxon>Viruses</taxon>
        <taxon>Duplodnaviria</taxon>
        <taxon>Heunggongvirae</taxon>
        <taxon>Uroviricota</taxon>
        <taxon>Caudoviricetes</taxon>
        <taxon>Pantevenvirales</taxon>
        <taxon>Kyanoviridae</taxon>
        <taxon>Tamkungvirus</taxon>
        <taxon>Tamkungvirus ST4</taxon>
    </lineage>
</organism>
<dbReference type="GeneID" id="55001787"/>
<name>A0A385EFE0_9CAUD</name>
<dbReference type="KEGG" id="vg:55001787"/>
<proteinExistence type="predicted"/>
<accession>A0A385EFE0</accession>
<dbReference type="EMBL" id="MH412654">
    <property type="protein sequence ID" value="AXQ70608.1"/>
    <property type="molecule type" value="Genomic_DNA"/>
</dbReference>
<evidence type="ECO:0000313" key="1">
    <source>
        <dbReference type="EMBL" id="AXQ70406.1"/>
    </source>
</evidence>
<reference evidence="1" key="2">
    <citation type="submission" date="2018-05" db="EMBL/GenBank/DDBJ databases">
        <authorList>
            <person name="Lanie J.A."/>
            <person name="Ng W.-L."/>
            <person name="Kazmierczak K.M."/>
            <person name="Andrzejewski T.M."/>
            <person name="Davidsen T.M."/>
            <person name="Wayne K.J."/>
            <person name="Tettelin H."/>
            <person name="Glass J.I."/>
            <person name="Rusch D."/>
            <person name="Podicherti R."/>
            <person name="Tsui H.-C.T."/>
            <person name="Winkler M.E."/>
        </authorList>
    </citation>
    <scope>NUCLEOTIDE SEQUENCE [LARGE SCALE GENOMIC DNA]</scope>
</reference>
<reference evidence="2" key="1">
    <citation type="submission" date="2018-05" db="EMBL/GenBank/DDBJ databases">
        <authorList>
            <person name="You S."/>
        </authorList>
    </citation>
    <scope>NUCLEOTIDE SEQUENCE [LARGE SCALE GENOMIC DNA]</scope>
</reference>
<protein>
    <submittedName>
        <fullName evidence="1">Uncharacterized protein</fullName>
    </submittedName>
</protein>
<dbReference type="KEGG" id="vg:55001989"/>
<dbReference type="RefSeq" id="YP_009810765.1">
    <property type="nucleotide sequence ID" value="NC_048049.1"/>
</dbReference>
<evidence type="ECO:0000313" key="2">
    <source>
        <dbReference type="Proteomes" id="UP000257648"/>
    </source>
</evidence>
<dbReference type="EMBL" id="MH412654">
    <property type="protein sequence ID" value="AXQ70406.1"/>
    <property type="molecule type" value="Genomic_DNA"/>
</dbReference>
<dbReference type="RefSeq" id="YP_009810967.1">
    <property type="nucleotide sequence ID" value="NC_048049.1"/>
</dbReference>
<dbReference type="GeneID" id="55001989"/>
<keyword evidence="2" id="KW-1185">Reference proteome</keyword>
<dbReference type="Proteomes" id="UP000257648">
    <property type="component" value="Segment"/>
</dbReference>